<dbReference type="InterPro" id="IPR036034">
    <property type="entry name" value="PDZ_sf"/>
</dbReference>
<evidence type="ECO:0000259" key="1">
    <source>
        <dbReference type="Pfam" id="PF03572"/>
    </source>
</evidence>
<dbReference type="GO" id="GO:0007165">
    <property type="term" value="P:signal transduction"/>
    <property type="evidence" value="ECO:0007669"/>
    <property type="project" value="TreeGrafter"/>
</dbReference>
<dbReference type="InterPro" id="IPR005151">
    <property type="entry name" value="Tail-specific_protease"/>
</dbReference>
<comment type="caution">
    <text evidence="2">The sequence shown here is derived from an EMBL/GenBank/DDBJ whole genome shotgun (WGS) entry which is preliminary data.</text>
</comment>
<protein>
    <recommendedName>
        <fullName evidence="1">Tail specific protease domain-containing protein</fullName>
    </recommendedName>
</protein>
<dbReference type="AlphaFoldDB" id="X1QNZ9"/>
<dbReference type="GO" id="GO:0008236">
    <property type="term" value="F:serine-type peptidase activity"/>
    <property type="evidence" value="ECO:0007669"/>
    <property type="project" value="InterPro"/>
</dbReference>
<accession>X1QNZ9</accession>
<dbReference type="PANTHER" id="PTHR32060">
    <property type="entry name" value="TAIL-SPECIFIC PROTEASE"/>
    <property type="match status" value="1"/>
</dbReference>
<dbReference type="PANTHER" id="PTHR32060:SF30">
    <property type="entry name" value="CARBOXY-TERMINAL PROCESSING PROTEASE CTPA"/>
    <property type="match status" value="1"/>
</dbReference>
<dbReference type="EMBL" id="BARV01040302">
    <property type="protein sequence ID" value="GAI52715.1"/>
    <property type="molecule type" value="Genomic_DNA"/>
</dbReference>
<dbReference type="GO" id="GO:0004175">
    <property type="term" value="F:endopeptidase activity"/>
    <property type="evidence" value="ECO:0007669"/>
    <property type="project" value="TreeGrafter"/>
</dbReference>
<sequence length="125" mass="14360">ILTLDITLDEAVNLIRGKRGTEVTLSIWREEWGTTKEIKIIRGVIEIPSLKWEIIDENIAHLKLYHFSEKASFDFREAAIEILASPCQKIILDLRNNPGGYLEVAQDIAGWFLERGQILHCDFPK</sequence>
<feature type="non-terminal residue" evidence="2">
    <location>
        <position position="1"/>
    </location>
</feature>
<name>X1QNZ9_9ZZZZ</name>
<evidence type="ECO:0000313" key="2">
    <source>
        <dbReference type="EMBL" id="GAI52715.1"/>
    </source>
</evidence>
<organism evidence="2">
    <name type="scientific">marine sediment metagenome</name>
    <dbReference type="NCBI Taxonomy" id="412755"/>
    <lineage>
        <taxon>unclassified sequences</taxon>
        <taxon>metagenomes</taxon>
        <taxon>ecological metagenomes</taxon>
    </lineage>
</organism>
<dbReference type="Gene3D" id="3.90.226.10">
    <property type="entry name" value="2-enoyl-CoA Hydratase, Chain A, domain 1"/>
    <property type="match status" value="1"/>
</dbReference>
<feature type="domain" description="Tail specific protease" evidence="1">
    <location>
        <begin position="58"/>
        <end position="119"/>
    </location>
</feature>
<gene>
    <name evidence="2" type="ORF">S06H3_61454</name>
</gene>
<dbReference type="Pfam" id="PF03572">
    <property type="entry name" value="Peptidase_S41"/>
    <property type="match status" value="1"/>
</dbReference>
<dbReference type="GO" id="GO:0006508">
    <property type="term" value="P:proteolysis"/>
    <property type="evidence" value="ECO:0007669"/>
    <property type="project" value="InterPro"/>
</dbReference>
<dbReference type="InterPro" id="IPR029045">
    <property type="entry name" value="ClpP/crotonase-like_dom_sf"/>
</dbReference>
<reference evidence="2" key="1">
    <citation type="journal article" date="2014" name="Front. Microbiol.">
        <title>High frequency of phylogenetically diverse reductive dehalogenase-homologous genes in deep subseafloor sedimentary metagenomes.</title>
        <authorList>
            <person name="Kawai M."/>
            <person name="Futagami T."/>
            <person name="Toyoda A."/>
            <person name="Takaki Y."/>
            <person name="Nishi S."/>
            <person name="Hori S."/>
            <person name="Arai W."/>
            <person name="Tsubouchi T."/>
            <person name="Morono Y."/>
            <person name="Uchiyama I."/>
            <person name="Ito T."/>
            <person name="Fujiyama A."/>
            <person name="Inagaki F."/>
            <person name="Takami H."/>
        </authorList>
    </citation>
    <scope>NUCLEOTIDE SEQUENCE</scope>
    <source>
        <strain evidence="2">Expedition CK06-06</strain>
    </source>
</reference>
<dbReference type="GO" id="GO:0030288">
    <property type="term" value="C:outer membrane-bounded periplasmic space"/>
    <property type="evidence" value="ECO:0007669"/>
    <property type="project" value="TreeGrafter"/>
</dbReference>
<dbReference type="Gene3D" id="2.30.42.10">
    <property type="match status" value="1"/>
</dbReference>
<proteinExistence type="predicted"/>
<dbReference type="SUPFAM" id="SSF52096">
    <property type="entry name" value="ClpP/crotonase"/>
    <property type="match status" value="1"/>
</dbReference>